<dbReference type="GO" id="GO:0004134">
    <property type="term" value="F:4-alpha-glucanotransferase activity"/>
    <property type="evidence" value="ECO:0007669"/>
    <property type="project" value="UniProtKB-EC"/>
</dbReference>
<dbReference type="PANTHER" id="PTHR32438">
    <property type="entry name" value="4-ALPHA-GLUCANOTRANSFERASE DPE1, CHLOROPLASTIC/AMYLOPLASTIC"/>
    <property type="match status" value="1"/>
</dbReference>
<keyword evidence="12" id="KW-1185">Reference proteome</keyword>
<dbReference type="Pfam" id="PF02446">
    <property type="entry name" value="Glyco_hydro_77"/>
    <property type="match status" value="1"/>
</dbReference>
<keyword evidence="7 10" id="KW-0119">Carbohydrate metabolism</keyword>
<accession>A0ABR7NEK8</accession>
<name>A0ABR7NEK8_9FIRM</name>
<comment type="caution">
    <text evidence="11">The sequence shown here is derived from an EMBL/GenBank/DDBJ whole genome shotgun (WGS) entry which is preliminary data.</text>
</comment>
<evidence type="ECO:0000256" key="3">
    <source>
        <dbReference type="ARBA" id="ARBA00012560"/>
    </source>
</evidence>
<dbReference type="RefSeq" id="WP_262398549.1">
    <property type="nucleotide sequence ID" value="NZ_JACRTB010000001.1"/>
</dbReference>
<protein>
    <recommendedName>
        <fullName evidence="4 10">4-alpha-glucanotransferase</fullName>
        <ecNumber evidence="3 10">2.4.1.25</ecNumber>
    </recommendedName>
    <alternativeName>
        <fullName evidence="8 10">Amylomaltase</fullName>
    </alternativeName>
    <alternativeName>
        <fullName evidence="9 10">Disproportionating enzyme</fullName>
    </alternativeName>
</protein>
<evidence type="ECO:0000313" key="11">
    <source>
        <dbReference type="EMBL" id="MBC8574852.1"/>
    </source>
</evidence>
<evidence type="ECO:0000256" key="1">
    <source>
        <dbReference type="ARBA" id="ARBA00000439"/>
    </source>
</evidence>
<sequence length="494" mass="55046">MKRSSAVLLHISSLPSPYGAGSLGEAAFRFADWLEEAGVGCWQVLPLNPPGLGGSPYQSESAFAGAPELIDLGDLIGRGLLTRAECAALPWGDDPCRVDWRTVSVSKERLLRLAFSRADRTLLHQAEQFSAAHPWLKDYCLYQSIKKIQNGAPFWEWPQGLSGHEEGALSAFAAQHSEELCYWAFVQFLFDAQWTALRDYCAARHVGLIGDLPIYVSDDSADVWANRRFFELDEGGRPSRVAGVPPDAFAKDGQRWGNPLYNWGAIIGDDWRWWIERLRNAFSRFDLVRIDHFRAFDAFWAIPADSETAKDGEWVGGPGIAFFDTMRFVFGTLPIIAEDLGILTDSVRELLKATALPGMKVLQFAFTPGCESDYLPHRHIENAVCYTGTHDNDTIRGWLASLDGETLRYLRDYLALSPGEEADGLIRAAWASPCRLAVTTAQDLIGLGGEARMNAPGTVGPQNWSWRMREGQLTRGRAGWLRGLNGLYYRRPLD</sequence>
<gene>
    <name evidence="11" type="primary">malQ</name>
    <name evidence="11" type="ORF">H8717_00295</name>
</gene>
<dbReference type="InterPro" id="IPR017853">
    <property type="entry name" value="GH"/>
</dbReference>
<dbReference type="EC" id="2.4.1.25" evidence="3 10"/>
<evidence type="ECO:0000256" key="2">
    <source>
        <dbReference type="ARBA" id="ARBA00005684"/>
    </source>
</evidence>
<evidence type="ECO:0000256" key="10">
    <source>
        <dbReference type="RuleBase" id="RU361207"/>
    </source>
</evidence>
<proteinExistence type="inferred from homology"/>
<evidence type="ECO:0000313" key="12">
    <source>
        <dbReference type="Proteomes" id="UP000658131"/>
    </source>
</evidence>
<comment type="catalytic activity">
    <reaction evidence="1 10">
        <text>Transfers a segment of a (1-&gt;4)-alpha-D-glucan to a new position in an acceptor, which may be glucose or a (1-&gt;4)-alpha-D-glucan.</text>
        <dbReference type="EC" id="2.4.1.25"/>
    </reaction>
</comment>
<comment type="similarity">
    <text evidence="2 10">Belongs to the disproportionating enzyme family.</text>
</comment>
<keyword evidence="5 10" id="KW-0328">Glycosyltransferase</keyword>
<reference evidence="11 12" key="1">
    <citation type="submission" date="2020-08" db="EMBL/GenBank/DDBJ databases">
        <title>Genome public.</title>
        <authorList>
            <person name="Liu C."/>
            <person name="Sun Q."/>
        </authorList>
    </citation>
    <scope>NUCLEOTIDE SEQUENCE [LARGE SCALE GENOMIC DNA]</scope>
    <source>
        <strain evidence="11 12">BX1</strain>
    </source>
</reference>
<dbReference type="Gene3D" id="3.20.20.80">
    <property type="entry name" value="Glycosidases"/>
    <property type="match status" value="1"/>
</dbReference>
<dbReference type="EMBL" id="JACRTB010000001">
    <property type="protein sequence ID" value="MBC8574852.1"/>
    <property type="molecule type" value="Genomic_DNA"/>
</dbReference>
<evidence type="ECO:0000256" key="7">
    <source>
        <dbReference type="ARBA" id="ARBA00023277"/>
    </source>
</evidence>
<dbReference type="InterPro" id="IPR003385">
    <property type="entry name" value="Glyco_hydro_77"/>
</dbReference>
<dbReference type="Proteomes" id="UP000658131">
    <property type="component" value="Unassembled WGS sequence"/>
</dbReference>
<dbReference type="NCBIfam" id="NF011080">
    <property type="entry name" value="PRK14508.1-3"/>
    <property type="match status" value="1"/>
</dbReference>
<organism evidence="11 12">
    <name type="scientific">Yanshouia hominis</name>
    <dbReference type="NCBI Taxonomy" id="2763673"/>
    <lineage>
        <taxon>Bacteria</taxon>
        <taxon>Bacillati</taxon>
        <taxon>Bacillota</taxon>
        <taxon>Clostridia</taxon>
        <taxon>Eubacteriales</taxon>
        <taxon>Oscillospiraceae</taxon>
        <taxon>Yanshouia</taxon>
    </lineage>
</organism>
<dbReference type="PANTHER" id="PTHR32438:SF5">
    <property type="entry name" value="4-ALPHA-GLUCANOTRANSFERASE DPE1, CHLOROPLASTIC_AMYLOPLASTIC"/>
    <property type="match status" value="1"/>
</dbReference>
<dbReference type="SUPFAM" id="SSF51445">
    <property type="entry name" value="(Trans)glycosidases"/>
    <property type="match status" value="1"/>
</dbReference>
<evidence type="ECO:0000256" key="4">
    <source>
        <dbReference type="ARBA" id="ARBA00020295"/>
    </source>
</evidence>
<evidence type="ECO:0000256" key="6">
    <source>
        <dbReference type="ARBA" id="ARBA00022679"/>
    </source>
</evidence>
<evidence type="ECO:0000256" key="8">
    <source>
        <dbReference type="ARBA" id="ARBA00031423"/>
    </source>
</evidence>
<evidence type="ECO:0000256" key="9">
    <source>
        <dbReference type="ARBA" id="ARBA00031501"/>
    </source>
</evidence>
<dbReference type="NCBIfam" id="TIGR00217">
    <property type="entry name" value="malQ"/>
    <property type="match status" value="1"/>
</dbReference>
<keyword evidence="6 10" id="KW-0808">Transferase</keyword>
<evidence type="ECO:0000256" key="5">
    <source>
        <dbReference type="ARBA" id="ARBA00022676"/>
    </source>
</evidence>